<evidence type="ECO:0000256" key="1">
    <source>
        <dbReference type="SAM" id="MobiDB-lite"/>
    </source>
</evidence>
<dbReference type="Proteomes" id="UP001150925">
    <property type="component" value="Unassembled WGS sequence"/>
</dbReference>
<proteinExistence type="predicted"/>
<protein>
    <submittedName>
        <fullName evidence="2">Uncharacterized protein</fullName>
    </submittedName>
</protein>
<accession>A0A9W8AT48</accession>
<dbReference type="EMBL" id="JANBPY010001245">
    <property type="protein sequence ID" value="KAJ1960889.1"/>
    <property type="molecule type" value="Genomic_DNA"/>
</dbReference>
<organism evidence="2 3">
    <name type="scientific">Dispira parvispora</name>
    <dbReference type="NCBI Taxonomy" id="1520584"/>
    <lineage>
        <taxon>Eukaryota</taxon>
        <taxon>Fungi</taxon>
        <taxon>Fungi incertae sedis</taxon>
        <taxon>Zoopagomycota</taxon>
        <taxon>Kickxellomycotina</taxon>
        <taxon>Dimargaritomycetes</taxon>
        <taxon>Dimargaritales</taxon>
        <taxon>Dimargaritaceae</taxon>
        <taxon>Dispira</taxon>
    </lineage>
</organism>
<feature type="compositionally biased region" description="Polar residues" evidence="1">
    <location>
        <begin position="140"/>
        <end position="153"/>
    </location>
</feature>
<feature type="region of interest" description="Disordered" evidence="1">
    <location>
        <begin position="1"/>
        <end position="22"/>
    </location>
</feature>
<comment type="caution">
    <text evidence="2">The sequence shown here is derived from an EMBL/GenBank/DDBJ whole genome shotgun (WGS) entry which is preliminary data.</text>
</comment>
<evidence type="ECO:0000313" key="3">
    <source>
        <dbReference type="Proteomes" id="UP001150925"/>
    </source>
</evidence>
<keyword evidence="3" id="KW-1185">Reference proteome</keyword>
<sequence length="285" mass="31332">MPYPPHSAHSDPVHTPPLPKLPPLPYRVTRRLQHLNRLAAQLVEEAGNLVQDLQQAPRHGENVSYFETAQIAGEMLPPMAKGMANIVWSIQAGRDRERPEARTYPPDSPYYTYPQPRPYYDSRRPVGPPPPAHGGASRSYRTGITPHTAQPLGSPTHHPPSQEVLPPLQSPHPDVTVRYPPHSGSNLPSAGYSYHPASDGDSGPPPISRRGSLGSYPPPLSSNPLDHGEAARFGPFKNSHLPVSPSDPEYISPNKRPRVSSPQPTTTRPLPSLNTRVPLHHHQRI</sequence>
<feature type="region of interest" description="Disordered" evidence="1">
    <location>
        <begin position="93"/>
        <end position="285"/>
    </location>
</feature>
<name>A0A9W8AT48_9FUNG</name>
<reference evidence="2" key="1">
    <citation type="submission" date="2022-07" db="EMBL/GenBank/DDBJ databases">
        <title>Phylogenomic reconstructions and comparative analyses of Kickxellomycotina fungi.</title>
        <authorList>
            <person name="Reynolds N.K."/>
            <person name="Stajich J.E."/>
            <person name="Barry K."/>
            <person name="Grigoriev I.V."/>
            <person name="Crous P."/>
            <person name="Smith M.E."/>
        </authorList>
    </citation>
    <scope>NUCLEOTIDE SEQUENCE</scope>
    <source>
        <strain evidence="2">RSA 1196</strain>
    </source>
</reference>
<dbReference type="AlphaFoldDB" id="A0A9W8AT48"/>
<gene>
    <name evidence="2" type="ORF">IWQ62_004056</name>
</gene>
<feature type="compositionally biased region" description="Polar residues" evidence="1">
    <location>
        <begin position="260"/>
        <end position="275"/>
    </location>
</feature>
<evidence type="ECO:0000313" key="2">
    <source>
        <dbReference type="EMBL" id="KAJ1960889.1"/>
    </source>
</evidence>